<dbReference type="GO" id="GO:0003700">
    <property type="term" value="F:DNA-binding transcription factor activity"/>
    <property type="evidence" value="ECO:0007669"/>
    <property type="project" value="InterPro"/>
</dbReference>
<reference evidence="5 6" key="1">
    <citation type="submission" date="2020-08" db="EMBL/GenBank/DDBJ databases">
        <title>Genomic Encyclopedia of Type Strains, Phase IV (KMG-IV): sequencing the most valuable type-strain genomes for metagenomic binning, comparative biology and taxonomic classification.</title>
        <authorList>
            <person name="Goeker M."/>
        </authorList>
    </citation>
    <scope>NUCLEOTIDE SEQUENCE [LARGE SCALE GENOMIC DNA]</scope>
    <source>
        <strain evidence="5 6">DSM 7051</strain>
    </source>
</reference>
<dbReference type="PANTHER" id="PTHR30204">
    <property type="entry name" value="REDOX-CYCLING DRUG-SENSING TRANSCRIPTIONAL ACTIVATOR SOXR"/>
    <property type="match status" value="1"/>
</dbReference>
<dbReference type="PANTHER" id="PTHR30204:SF92">
    <property type="entry name" value="HTH-TYPE TRANSCRIPTIONAL REGULATOR ZNTR"/>
    <property type="match status" value="1"/>
</dbReference>
<evidence type="ECO:0000256" key="2">
    <source>
        <dbReference type="ARBA" id="ARBA00023125"/>
    </source>
</evidence>
<comment type="caution">
    <text evidence="5">The sequence shown here is derived from an EMBL/GenBank/DDBJ whole genome shotgun (WGS) entry which is preliminary data.</text>
</comment>
<dbReference type="CDD" id="cd04785">
    <property type="entry name" value="HTH_CadR-PbrR-like"/>
    <property type="match status" value="1"/>
</dbReference>
<dbReference type="Pfam" id="PF00376">
    <property type="entry name" value="MerR"/>
    <property type="match status" value="1"/>
</dbReference>
<dbReference type="InterPro" id="IPR015358">
    <property type="entry name" value="Tscrpt_reg_MerR_DNA-bd"/>
</dbReference>
<dbReference type="EMBL" id="JACHOU010000030">
    <property type="protein sequence ID" value="MBB6357741.1"/>
    <property type="molecule type" value="Genomic_DNA"/>
</dbReference>
<evidence type="ECO:0000259" key="4">
    <source>
        <dbReference type="PROSITE" id="PS50937"/>
    </source>
</evidence>
<dbReference type="GO" id="GO:0003677">
    <property type="term" value="F:DNA binding"/>
    <property type="evidence" value="ECO:0007669"/>
    <property type="project" value="UniProtKB-KW"/>
</dbReference>
<dbReference type="RefSeq" id="WP_184702586.1">
    <property type="nucleotide sequence ID" value="NZ_BAABEG010000002.1"/>
</dbReference>
<dbReference type="PROSITE" id="PS00552">
    <property type="entry name" value="HTH_MERR_1"/>
    <property type="match status" value="1"/>
</dbReference>
<evidence type="ECO:0000256" key="3">
    <source>
        <dbReference type="ARBA" id="ARBA00023163"/>
    </source>
</evidence>
<gene>
    <name evidence="5" type="ORF">GGR00_005565</name>
</gene>
<proteinExistence type="predicted"/>
<accession>A0A7X0FDH4</accession>
<evidence type="ECO:0000313" key="5">
    <source>
        <dbReference type="EMBL" id="MBB6357741.1"/>
    </source>
</evidence>
<keyword evidence="3" id="KW-0804">Transcription</keyword>
<dbReference type="PRINTS" id="PR00040">
    <property type="entry name" value="HTHMERR"/>
</dbReference>
<protein>
    <submittedName>
        <fullName evidence="5">MerR family mercuric resistance operon transcriptional regulator</fullName>
    </submittedName>
</protein>
<feature type="domain" description="HTH merR-type" evidence="4">
    <location>
        <begin position="6"/>
        <end position="75"/>
    </location>
</feature>
<dbReference type="Pfam" id="PF09278">
    <property type="entry name" value="MerR-DNA-bind"/>
    <property type="match status" value="1"/>
</dbReference>
<dbReference type="SUPFAM" id="SSF46955">
    <property type="entry name" value="Putative DNA-binding domain"/>
    <property type="match status" value="1"/>
</dbReference>
<dbReference type="SMART" id="SM00422">
    <property type="entry name" value="HTH_MERR"/>
    <property type="match status" value="1"/>
</dbReference>
<dbReference type="AlphaFoldDB" id="A0A7X0FDH4"/>
<evidence type="ECO:0000313" key="6">
    <source>
        <dbReference type="Proteomes" id="UP000536262"/>
    </source>
</evidence>
<organism evidence="5 6">
    <name type="scientific">Aminobacter aganoensis</name>
    <dbReference type="NCBI Taxonomy" id="83264"/>
    <lineage>
        <taxon>Bacteria</taxon>
        <taxon>Pseudomonadati</taxon>
        <taxon>Pseudomonadota</taxon>
        <taxon>Alphaproteobacteria</taxon>
        <taxon>Hyphomicrobiales</taxon>
        <taxon>Phyllobacteriaceae</taxon>
        <taxon>Aminobacter</taxon>
    </lineage>
</organism>
<dbReference type="InterPro" id="IPR009061">
    <property type="entry name" value="DNA-bd_dom_put_sf"/>
</dbReference>
<keyword evidence="6" id="KW-1185">Reference proteome</keyword>
<dbReference type="InterPro" id="IPR047057">
    <property type="entry name" value="MerR_fam"/>
</dbReference>
<keyword evidence="2" id="KW-0238">DNA-binding</keyword>
<keyword evidence="1" id="KW-0805">Transcription regulation</keyword>
<sequence length="150" mass="17190">MKQTDEFSIGALSERSGVNIETIRYYEKIGVMPKPARSATGYRVYGNDHARRLHFVRRGRELGFSLDELRGLLRLVDGHAYTCREVHELTVEHLKDIRQKIADLRRLQRAMSEMAARCTGDQVPECPIIDALFEMRPVSRSRSVRPSAGF</sequence>
<dbReference type="Gene3D" id="1.10.1660.10">
    <property type="match status" value="1"/>
</dbReference>
<dbReference type="InterPro" id="IPR000551">
    <property type="entry name" value="MerR-type_HTH_dom"/>
</dbReference>
<name>A0A7X0FDH4_9HYPH</name>
<dbReference type="PROSITE" id="PS50937">
    <property type="entry name" value="HTH_MERR_2"/>
    <property type="match status" value="1"/>
</dbReference>
<evidence type="ECO:0000256" key="1">
    <source>
        <dbReference type="ARBA" id="ARBA00023015"/>
    </source>
</evidence>
<dbReference type="Proteomes" id="UP000536262">
    <property type="component" value="Unassembled WGS sequence"/>
</dbReference>